<gene>
    <name evidence="3" type="ORF">METZ01_LOCUS320127</name>
</gene>
<dbReference type="InterPro" id="IPR012301">
    <property type="entry name" value="Malic_N_dom"/>
</dbReference>
<dbReference type="PANTHER" id="PTHR23406">
    <property type="entry name" value="MALIC ENZYME-RELATED"/>
    <property type="match status" value="1"/>
</dbReference>
<evidence type="ECO:0000313" key="3">
    <source>
        <dbReference type="EMBL" id="SVC67273.1"/>
    </source>
</evidence>
<dbReference type="AlphaFoldDB" id="A0A382P1M8"/>
<protein>
    <recommendedName>
        <fullName evidence="2">Malic enzyme N-terminal domain-containing protein</fullName>
    </recommendedName>
</protein>
<dbReference type="PANTHER" id="PTHR23406:SF34">
    <property type="entry name" value="NAD-DEPENDENT MALIC ENZYME, MITOCHONDRIAL"/>
    <property type="match status" value="1"/>
</dbReference>
<reference evidence="3" key="1">
    <citation type="submission" date="2018-05" db="EMBL/GenBank/DDBJ databases">
        <authorList>
            <person name="Lanie J.A."/>
            <person name="Ng W.-L."/>
            <person name="Kazmierczak K.M."/>
            <person name="Andrzejewski T.M."/>
            <person name="Davidsen T.M."/>
            <person name="Wayne K.J."/>
            <person name="Tettelin H."/>
            <person name="Glass J.I."/>
            <person name="Rusch D."/>
            <person name="Podicherti R."/>
            <person name="Tsui H.-C.T."/>
            <person name="Winkler M.E."/>
        </authorList>
    </citation>
    <scope>NUCLEOTIDE SEQUENCE</scope>
</reference>
<dbReference type="PRINTS" id="PR00072">
    <property type="entry name" value="MALOXRDTASE"/>
</dbReference>
<name>A0A382P1M8_9ZZZZ</name>
<feature type="non-terminal residue" evidence="3">
    <location>
        <position position="198"/>
    </location>
</feature>
<evidence type="ECO:0000259" key="2">
    <source>
        <dbReference type="SMART" id="SM01274"/>
    </source>
</evidence>
<dbReference type="Gene3D" id="3.40.50.10380">
    <property type="entry name" value="Malic enzyme, N-terminal domain"/>
    <property type="match status" value="1"/>
</dbReference>
<dbReference type="Pfam" id="PF00390">
    <property type="entry name" value="malic"/>
    <property type="match status" value="1"/>
</dbReference>
<accession>A0A382P1M8</accession>
<dbReference type="SUPFAM" id="SSF53223">
    <property type="entry name" value="Aminoacid dehydrogenase-like, N-terminal domain"/>
    <property type="match status" value="1"/>
</dbReference>
<dbReference type="SMART" id="SM01274">
    <property type="entry name" value="malic"/>
    <property type="match status" value="1"/>
</dbReference>
<sequence>VSSYFDIVQDDSGSPYMVSFVRGIALLRLVLMNKGTAFTDEERVELGLDGLLPSQVCSLEEQITRAYNSFKRQPNALSKYQFLRGLQERQEILFYALINEHLEEMMPVIYTPTVGDAVANFSSLYENPRGLSVSPQNVTRLNGLLDDYPLADTRLIVATDSSAILGIGDQGYGGLAISIGKLALYTVGGGISPFHSMP</sequence>
<dbReference type="GO" id="GO:0006108">
    <property type="term" value="P:malate metabolic process"/>
    <property type="evidence" value="ECO:0007669"/>
    <property type="project" value="TreeGrafter"/>
</dbReference>
<evidence type="ECO:0000256" key="1">
    <source>
        <dbReference type="ARBA" id="ARBA00023027"/>
    </source>
</evidence>
<dbReference type="EMBL" id="UINC01104261">
    <property type="protein sequence ID" value="SVC67273.1"/>
    <property type="molecule type" value="Genomic_DNA"/>
</dbReference>
<dbReference type="InterPro" id="IPR037062">
    <property type="entry name" value="Malic_N_dom_sf"/>
</dbReference>
<dbReference type="GO" id="GO:0004470">
    <property type="term" value="F:malic enzyme activity"/>
    <property type="evidence" value="ECO:0007669"/>
    <property type="project" value="InterPro"/>
</dbReference>
<dbReference type="InterPro" id="IPR001891">
    <property type="entry name" value="Malic_OxRdtase"/>
</dbReference>
<feature type="domain" description="Malic enzyme N-terminal" evidence="2">
    <location>
        <begin position="87"/>
        <end position="194"/>
    </location>
</feature>
<feature type="non-terminal residue" evidence="3">
    <location>
        <position position="1"/>
    </location>
</feature>
<dbReference type="InterPro" id="IPR046346">
    <property type="entry name" value="Aminoacid_DH-like_N_sf"/>
</dbReference>
<organism evidence="3">
    <name type="scientific">marine metagenome</name>
    <dbReference type="NCBI Taxonomy" id="408172"/>
    <lineage>
        <taxon>unclassified sequences</taxon>
        <taxon>metagenomes</taxon>
        <taxon>ecological metagenomes</taxon>
    </lineage>
</organism>
<dbReference type="GO" id="GO:0016616">
    <property type="term" value="F:oxidoreductase activity, acting on the CH-OH group of donors, NAD or NADP as acceptor"/>
    <property type="evidence" value="ECO:0007669"/>
    <property type="project" value="InterPro"/>
</dbReference>
<proteinExistence type="predicted"/>
<keyword evidence="1" id="KW-0520">NAD</keyword>